<dbReference type="GO" id="GO:0016757">
    <property type="term" value="F:glycosyltransferase activity"/>
    <property type="evidence" value="ECO:0007669"/>
    <property type="project" value="UniProtKB-KW"/>
</dbReference>
<reference evidence="5 6" key="1">
    <citation type="submission" date="2016-12" db="EMBL/GenBank/DDBJ databases">
        <title>Genomic comparison of strains in the 'Actinomyces naeslundii' group.</title>
        <authorList>
            <person name="Mughal S.R."/>
            <person name="Do T."/>
            <person name="Gilbert S.C."/>
            <person name="Witherden E.A."/>
            <person name="Didelot X."/>
            <person name="Beighton D."/>
        </authorList>
    </citation>
    <scope>NUCLEOTIDE SEQUENCE [LARGE SCALE GENOMIC DNA]</scope>
    <source>
        <strain evidence="5 6">S64C</strain>
    </source>
</reference>
<evidence type="ECO:0000313" key="5">
    <source>
        <dbReference type="EMBL" id="OLL14404.1"/>
    </source>
</evidence>
<feature type="region of interest" description="Disordered" evidence="3">
    <location>
        <begin position="446"/>
        <end position="473"/>
    </location>
</feature>
<feature type="domain" description="Glycosyltransferase subfamily 4-like N-terminal" evidence="4">
    <location>
        <begin position="64"/>
        <end position="235"/>
    </location>
</feature>
<dbReference type="AlphaFoldDB" id="A0A1Q8HZY7"/>
<dbReference type="PANTHER" id="PTHR45947:SF3">
    <property type="entry name" value="SULFOQUINOVOSYL TRANSFERASE SQD2"/>
    <property type="match status" value="1"/>
</dbReference>
<comment type="caution">
    <text evidence="5">The sequence shown here is derived from an EMBL/GenBank/DDBJ whole genome shotgun (WGS) entry which is preliminary data.</text>
</comment>
<evidence type="ECO:0000256" key="3">
    <source>
        <dbReference type="SAM" id="MobiDB-lite"/>
    </source>
</evidence>
<dbReference type="RefSeq" id="WP_075249642.1">
    <property type="nucleotide sequence ID" value="NZ_MSGO01000037.1"/>
</dbReference>
<keyword evidence="1" id="KW-0328">Glycosyltransferase</keyword>
<dbReference type="Proteomes" id="UP000185736">
    <property type="component" value="Unassembled WGS sequence"/>
</dbReference>
<dbReference type="SUPFAM" id="SSF53756">
    <property type="entry name" value="UDP-Glycosyltransferase/glycogen phosphorylase"/>
    <property type="match status" value="1"/>
</dbReference>
<evidence type="ECO:0000256" key="2">
    <source>
        <dbReference type="ARBA" id="ARBA00022679"/>
    </source>
</evidence>
<keyword evidence="2 5" id="KW-0808">Transferase</keyword>
<evidence type="ECO:0000313" key="6">
    <source>
        <dbReference type="Proteomes" id="UP000185736"/>
    </source>
</evidence>
<dbReference type="Gene3D" id="3.40.50.2000">
    <property type="entry name" value="Glycogen Phosphorylase B"/>
    <property type="match status" value="2"/>
</dbReference>
<gene>
    <name evidence="5" type="ORF">BKH32_08775</name>
</gene>
<sequence length="473" mass="49471">MSARGFVKASLGALVLGGAVAALTTAVTSRRCVRSGRDGGILVATRIHLPEAAAASFRLDSVEKALAADGVAVRVLTSQAPADAPQGEPDPEGVRVSRWPVLRDSSGYLRGYVPYLSFDLPLALRLLVAPRPEAILVEPPPTTGAVVRVVAALRAIPYVWYAADVWSAAAASTGAADIVVRAVEKLEAFAVGGAARVIAVNDGVARSVAELVNTAEDDAAWAQRIRVVPNGIDTAVFDAHGPTPSEQDRARVGLSGPYFVYAGTASEWQGADVFVHALAQVRRTHPKAQLLFLGRGTAWQEITEAASQLPAGADGAPAVIMHPAVPAAEAAVWQRGAAAALVSIKPGQGYDFAYPTKVLSALGCGTPVLFAGRGPVSADVRDFDLGWAAEHDAAAVAEAMRTALDVYDAGIASGARSATAQRFHDWVEDHRSLRATGQSAARIVQEAAAGADDGSKKNDEFNDVRRVSEEQRW</sequence>
<name>A0A1Q8HZY7_9ACTO</name>
<dbReference type="PANTHER" id="PTHR45947">
    <property type="entry name" value="SULFOQUINOVOSYL TRANSFERASE SQD2"/>
    <property type="match status" value="1"/>
</dbReference>
<dbReference type="GO" id="GO:1901137">
    <property type="term" value="P:carbohydrate derivative biosynthetic process"/>
    <property type="evidence" value="ECO:0007669"/>
    <property type="project" value="UniProtKB-ARBA"/>
</dbReference>
<dbReference type="Pfam" id="PF13439">
    <property type="entry name" value="Glyco_transf_4"/>
    <property type="match status" value="1"/>
</dbReference>
<dbReference type="InterPro" id="IPR050194">
    <property type="entry name" value="Glycosyltransferase_grp1"/>
</dbReference>
<organism evidence="5 6">
    <name type="scientific">Actinomyces oris</name>
    <dbReference type="NCBI Taxonomy" id="544580"/>
    <lineage>
        <taxon>Bacteria</taxon>
        <taxon>Bacillati</taxon>
        <taxon>Actinomycetota</taxon>
        <taxon>Actinomycetes</taxon>
        <taxon>Actinomycetales</taxon>
        <taxon>Actinomycetaceae</taxon>
        <taxon>Actinomyces</taxon>
    </lineage>
</organism>
<dbReference type="EMBL" id="MSGO01000037">
    <property type="protein sequence ID" value="OLL14404.1"/>
    <property type="molecule type" value="Genomic_DNA"/>
</dbReference>
<proteinExistence type="predicted"/>
<accession>A0A1Q8HZY7</accession>
<feature type="compositionally biased region" description="Basic and acidic residues" evidence="3">
    <location>
        <begin position="453"/>
        <end position="473"/>
    </location>
</feature>
<dbReference type="InterPro" id="IPR028098">
    <property type="entry name" value="Glyco_trans_4-like_N"/>
</dbReference>
<dbReference type="Pfam" id="PF13692">
    <property type="entry name" value="Glyco_trans_1_4"/>
    <property type="match status" value="1"/>
</dbReference>
<evidence type="ECO:0000259" key="4">
    <source>
        <dbReference type="Pfam" id="PF13439"/>
    </source>
</evidence>
<protein>
    <submittedName>
        <fullName evidence="5">Glycosyltransferase WbuB</fullName>
    </submittedName>
</protein>
<evidence type="ECO:0000256" key="1">
    <source>
        <dbReference type="ARBA" id="ARBA00022676"/>
    </source>
</evidence>